<dbReference type="EMBL" id="JACHJB010000003">
    <property type="protein sequence ID" value="MBB6349920.1"/>
    <property type="molecule type" value="Genomic_DNA"/>
</dbReference>
<sequence length="62" mass="6388">MPPDGLDGELLKALEEAAEQERGLRRRGKTLKTADPVAKMAVKAGTRTGTDAGGYDCGAVSG</sequence>
<reference evidence="1 2" key="1">
    <citation type="submission" date="2020-08" db="EMBL/GenBank/DDBJ databases">
        <title>Sequencing the genomes of 1000 actinobacteria strains.</title>
        <authorList>
            <person name="Klenk H.-P."/>
        </authorList>
    </citation>
    <scope>NUCLEOTIDE SEQUENCE [LARGE SCALE GENOMIC DNA]</scope>
    <source>
        <strain evidence="1 2">DSM 45913</strain>
    </source>
</reference>
<organism evidence="1 2">
    <name type="scientific">Nonomuraea muscovyensis</name>
    <dbReference type="NCBI Taxonomy" id="1124761"/>
    <lineage>
        <taxon>Bacteria</taxon>
        <taxon>Bacillati</taxon>
        <taxon>Actinomycetota</taxon>
        <taxon>Actinomycetes</taxon>
        <taxon>Streptosporangiales</taxon>
        <taxon>Streptosporangiaceae</taxon>
        <taxon>Nonomuraea</taxon>
    </lineage>
</organism>
<keyword evidence="2" id="KW-1185">Reference proteome</keyword>
<protein>
    <submittedName>
        <fullName evidence="1">Uncharacterized protein</fullName>
    </submittedName>
</protein>
<dbReference type="Proteomes" id="UP000583800">
    <property type="component" value="Unassembled WGS sequence"/>
</dbReference>
<evidence type="ECO:0000313" key="1">
    <source>
        <dbReference type="EMBL" id="MBB6349920.1"/>
    </source>
</evidence>
<accession>A0A7X0C9E9</accession>
<proteinExistence type="predicted"/>
<comment type="caution">
    <text evidence="1">The sequence shown here is derived from an EMBL/GenBank/DDBJ whole genome shotgun (WGS) entry which is preliminary data.</text>
</comment>
<dbReference type="AlphaFoldDB" id="A0A7X0C9E9"/>
<name>A0A7X0C9E9_9ACTN</name>
<evidence type="ECO:0000313" key="2">
    <source>
        <dbReference type="Proteomes" id="UP000583800"/>
    </source>
</evidence>
<gene>
    <name evidence="1" type="ORF">FHU36_006492</name>
</gene>